<dbReference type="Proteomes" id="UP001197247">
    <property type="component" value="Unassembled WGS sequence"/>
</dbReference>
<organism evidence="4 5">
    <name type="scientific">Kineosporia corallincola</name>
    <dbReference type="NCBI Taxonomy" id="2835133"/>
    <lineage>
        <taxon>Bacteria</taxon>
        <taxon>Bacillati</taxon>
        <taxon>Actinomycetota</taxon>
        <taxon>Actinomycetes</taxon>
        <taxon>Kineosporiales</taxon>
        <taxon>Kineosporiaceae</taxon>
        <taxon>Kineosporia</taxon>
    </lineage>
</organism>
<dbReference type="EMBL" id="JAHBAY010000001">
    <property type="protein sequence ID" value="MBT0767487.1"/>
    <property type="molecule type" value="Genomic_DNA"/>
</dbReference>
<dbReference type="RefSeq" id="WP_214153450.1">
    <property type="nucleotide sequence ID" value="NZ_JAHBAY010000001.1"/>
</dbReference>
<dbReference type="PANTHER" id="PTHR43877">
    <property type="entry name" value="AMINOALKYLPHOSPHONATE N-ACETYLTRANSFERASE-RELATED-RELATED"/>
    <property type="match status" value="1"/>
</dbReference>
<evidence type="ECO:0000313" key="5">
    <source>
        <dbReference type="Proteomes" id="UP001197247"/>
    </source>
</evidence>
<name>A0ABS5T8U1_9ACTN</name>
<comment type="caution">
    <text evidence="4">The sequence shown here is derived from an EMBL/GenBank/DDBJ whole genome shotgun (WGS) entry which is preliminary data.</text>
</comment>
<dbReference type="Pfam" id="PF00583">
    <property type="entry name" value="Acetyltransf_1"/>
    <property type="match status" value="1"/>
</dbReference>
<proteinExistence type="predicted"/>
<dbReference type="Gene3D" id="3.40.630.30">
    <property type="match status" value="1"/>
</dbReference>
<feature type="domain" description="N-acetyltransferase" evidence="3">
    <location>
        <begin position="3"/>
        <end position="155"/>
    </location>
</feature>
<evidence type="ECO:0000259" key="3">
    <source>
        <dbReference type="PROSITE" id="PS51186"/>
    </source>
</evidence>
<dbReference type="SUPFAM" id="SSF55729">
    <property type="entry name" value="Acyl-CoA N-acyltransferases (Nat)"/>
    <property type="match status" value="1"/>
</dbReference>
<evidence type="ECO:0000313" key="4">
    <source>
        <dbReference type="EMBL" id="MBT0767487.1"/>
    </source>
</evidence>
<evidence type="ECO:0000256" key="2">
    <source>
        <dbReference type="ARBA" id="ARBA00023315"/>
    </source>
</evidence>
<dbReference type="CDD" id="cd04301">
    <property type="entry name" value="NAT_SF"/>
    <property type="match status" value="1"/>
</dbReference>
<dbReference type="InterPro" id="IPR000182">
    <property type="entry name" value="GNAT_dom"/>
</dbReference>
<gene>
    <name evidence="4" type="ORF">KIH74_01040</name>
</gene>
<keyword evidence="2" id="KW-0012">Acyltransferase</keyword>
<dbReference type="PROSITE" id="PS51186">
    <property type="entry name" value="GNAT"/>
    <property type="match status" value="1"/>
</dbReference>
<evidence type="ECO:0000256" key="1">
    <source>
        <dbReference type="ARBA" id="ARBA00022679"/>
    </source>
</evidence>
<sequence>MTVTVGPAGPQDVPEISRLLRDYLTATETEKAAHGLAVPGPLPSRYQHEIDRPEELLAGTLLARDGRTTLGLVVLEVQHDQAEIRRLWVDPAARGTGAGRALVRAALERAGGRRVSLTVWDWRSAPIALYRSLGFVGQDSWDERERLLCMAFQPDQSTR</sequence>
<keyword evidence="1" id="KW-0808">Transferase</keyword>
<keyword evidence="5" id="KW-1185">Reference proteome</keyword>
<dbReference type="InterPro" id="IPR050832">
    <property type="entry name" value="Bact_Acetyltransf"/>
</dbReference>
<dbReference type="InterPro" id="IPR016181">
    <property type="entry name" value="Acyl_CoA_acyltransferase"/>
</dbReference>
<protein>
    <submittedName>
        <fullName evidence="4">GNAT family N-acetyltransferase</fullName>
    </submittedName>
</protein>
<accession>A0ABS5T8U1</accession>
<reference evidence="4 5" key="1">
    <citation type="submission" date="2021-05" db="EMBL/GenBank/DDBJ databases">
        <title>Kineosporia and Streptomyces sp. nov. two new marine actinobacteria isolated from Coral.</title>
        <authorList>
            <person name="Buangrab K."/>
            <person name="Sutthacheep M."/>
            <person name="Yeemin T."/>
            <person name="Harunari E."/>
            <person name="Igarashi Y."/>
            <person name="Kanchanasin P."/>
            <person name="Tanasupawat S."/>
            <person name="Phongsopitanun W."/>
        </authorList>
    </citation>
    <scope>NUCLEOTIDE SEQUENCE [LARGE SCALE GENOMIC DNA]</scope>
    <source>
        <strain evidence="4 5">J2-2</strain>
    </source>
</reference>